<dbReference type="EMBL" id="JASWJB010000048">
    <property type="protein sequence ID" value="KAK2605972.1"/>
    <property type="molecule type" value="Genomic_DNA"/>
</dbReference>
<evidence type="ECO:0008006" key="4">
    <source>
        <dbReference type="Google" id="ProtNLM"/>
    </source>
</evidence>
<comment type="caution">
    <text evidence="2">The sequence shown here is derived from an EMBL/GenBank/DDBJ whole genome shotgun (WGS) entry which is preliminary data.</text>
</comment>
<accession>A0AAJ0FVF0</accession>
<name>A0AAJ0FVF0_9HYPO</name>
<keyword evidence="3" id="KW-1185">Reference proteome</keyword>
<dbReference type="PANTHER" id="PTHR38166:SF1">
    <property type="entry name" value="C2H2-TYPE DOMAIN-CONTAINING PROTEIN"/>
    <property type="match status" value="1"/>
</dbReference>
<dbReference type="PANTHER" id="PTHR38166">
    <property type="entry name" value="C2H2-TYPE DOMAIN-CONTAINING PROTEIN-RELATED"/>
    <property type="match status" value="1"/>
</dbReference>
<dbReference type="AlphaFoldDB" id="A0AAJ0FVF0"/>
<reference evidence="2" key="1">
    <citation type="submission" date="2023-06" db="EMBL/GenBank/DDBJ databases">
        <title>Conoideocrella luteorostrata (Hypocreales: Clavicipitaceae), a potential biocontrol fungus for elongate hemlock scale in United States Christmas tree production areas.</title>
        <authorList>
            <person name="Barrett H."/>
            <person name="Lovett B."/>
            <person name="Macias A.M."/>
            <person name="Stajich J.E."/>
            <person name="Kasson M.T."/>
        </authorList>
    </citation>
    <scope>NUCLEOTIDE SEQUENCE</scope>
    <source>
        <strain evidence="2">ARSEF 14590</strain>
    </source>
</reference>
<gene>
    <name evidence="2" type="ORF">QQS21_003598</name>
</gene>
<feature type="compositionally biased region" description="Polar residues" evidence="1">
    <location>
        <begin position="596"/>
        <end position="621"/>
    </location>
</feature>
<organism evidence="2 3">
    <name type="scientific">Conoideocrella luteorostrata</name>
    <dbReference type="NCBI Taxonomy" id="1105319"/>
    <lineage>
        <taxon>Eukaryota</taxon>
        <taxon>Fungi</taxon>
        <taxon>Dikarya</taxon>
        <taxon>Ascomycota</taxon>
        <taxon>Pezizomycotina</taxon>
        <taxon>Sordariomycetes</taxon>
        <taxon>Hypocreomycetidae</taxon>
        <taxon>Hypocreales</taxon>
        <taxon>Clavicipitaceae</taxon>
        <taxon>Conoideocrella</taxon>
    </lineage>
</organism>
<evidence type="ECO:0000313" key="2">
    <source>
        <dbReference type="EMBL" id="KAK2605972.1"/>
    </source>
</evidence>
<feature type="compositionally biased region" description="Polar residues" evidence="1">
    <location>
        <begin position="355"/>
        <end position="375"/>
    </location>
</feature>
<evidence type="ECO:0000313" key="3">
    <source>
        <dbReference type="Proteomes" id="UP001251528"/>
    </source>
</evidence>
<sequence length="675" mass="76465">MPPPLDPKYTLPQHGVEVRDVYTKPDALPTWGGSVTPHSAAFDAFHQPSTYSTLTTLPSNHGIKPQQPIIPQVSQGLLPCEFKNLSGCDMVFQFLEVDQWIEHMINEHLVACFPTYSICWFCDVATFDGSSSGAAGRSQLYRQRMHHIATHFYAGKIAAEIRPDFFFLDHLHENNLINEETFQRAKRRGELPDMLHARSKGISCVYDERGEASDPKHEEVTVTRSRGQGRSYRRRASDIAFEGLHTSPDDRFTGGLIPTVGASKDTNQSEASFEYNATGRLLLGDKPFHPSTELYSLEGDGFGDDTPSGSSEDSCITIDISEYITADIRVLFLDRLLEEFAKLGQPAGLICCNTGSGDSQNPQPSASLTQQQNYHNSRKRRTTNAEQKKKKDDDDDDVQEGPRQKPRLGSPGKAPGRLLACPFFKWKPHTYRQCHTKVLKEISRMKSHLWRCHETPIHCDICFMEFSNKVDRATHIRQRNCELCEPKTWECISDDQRARIKRRVDTKKTKEEQWFEIYAILFRGHPAPDSPYIEGYLSENILALQDFMALQWPPIFNQIVDERLPVELRNHEDVVRGFLNSLFEEAANRIVQRCETSQTAAGTSDSGYNSRSSNGDSSVQAVDQAGPAMEESDTPSRVLLEDQTHLPLDWTSGNFSWDPSWEDGEFFTNELFSNE</sequence>
<feature type="region of interest" description="Disordered" evidence="1">
    <location>
        <begin position="596"/>
        <end position="635"/>
    </location>
</feature>
<proteinExistence type="predicted"/>
<protein>
    <recommendedName>
        <fullName evidence="4">C2H2-type domain-containing protein</fullName>
    </recommendedName>
</protein>
<dbReference type="Proteomes" id="UP001251528">
    <property type="component" value="Unassembled WGS sequence"/>
</dbReference>
<evidence type="ECO:0000256" key="1">
    <source>
        <dbReference type="SAM" id="MobiDB-lite"/>
    </source>
</evidence>
<feature type="region of interest" description="Disordered" evidence="1">
    <location>
        <begin position="355"/>
        <end position="414"/>
    </location>
</feature>
<feature type="region of interest" description="Disordered" evidence="1">
    <location>
        <begin position="294"/>
        <end position="313"/>
    </location>
</feature>